<keyword evidence="2" id="KW-1185">Reference proteome</keyword>
<accession>A0A9W7XBP3</accession>
<proteinExistence type="predicted"/>
<organism evidence="1 2">
    <name type="scientific">Paspalum vaginatum</name>
    <name type="common">seashore paspalum</name>
    <dbReference type="NCBI Taxonomy" id="158149"/>
    <lineage>
        <taxon>Eukaryota</taxon>
        <taxon>Viridiplantae</taxon>
        <taxon>Streptophyta</taxon>
        <taxon>Embryophyta</taxon>
        <taxon>Tracheophyta</taxon>
        <taxon>Spermatophyta</taxon>
        <taxon>Magnoliopsida</taxon>
        <taxon>Liliopsida</taxon>
        <taxon>Poales</taxon>
        <taxon>Poaceae</taxon>
        <taxon>PACMAD clade</taxon>
        <taxon>Panicoideae</taxon>
        <taxon>Andropogonodae</taxon>
        <taxon>Paspaleae</taxon>
        <taxon>Paspalinae</taxon>
        <taxon>Paspalum</taxon>
    </lineage>
</organism>
<reference evidence="1 2" key="1">
    <citation type="submission" date="2022-10" db="EMBL/GenBank/DDBJ databases">
        <title>WGS assembly of Paspalum vaginatum 540-79.</title>
        <authorList>
            <person name="Sun G."/>
            <person name="Wase N."/>
            <person name="Shu S."/>
            <person name="Jenkins J."/>
            <person name="Zhou B."/>
            <person name="Torres-Rodriguez J."/>
            <person name="Chen C."/>
            <person name="Sandor L."/>
            <person name="Plott C."/>
            <person name="Yoshinga Y."/>
            <person name="Daum C."/>
            <person name="Qi P."/>
            <person name="Barry K."/>
            <person name="Lipzen A."/>
            <person name="Berry L."/>
            <person name="Pedersen C."/>
            <person name="Gottilla T."/>
            <person name="Foltz A."/>
            <person name="Yu H."/>
            <person name="O'Malley R."/>
            <person name="Zhang C."/>
            <person name="Devos K."/>
            <person name="Sigmon B."/>
            <person name="Yu B."/>
            <person name="Obata T."/>
            <person name="Schmutz J."/>
            <person name="Schnable J."/>
        </authorList>
    </citation>
    <scope>NUCLEOTIDE SEQUENCE [LARGE SCALE GENOMIC DNA]</scope>
    <source>
        <strain evidence="2">cv. 540-79</strain>
    </source>
</reference>
<comment type="caution">
    <text evidence="1">The sequence shown here is derived from an EMBL/GenBank/DDBJ whole genome shotgun (WGS) entry which is preliminary data.</text>
</comment>
<evidence type="ECO:0000313" key="2">
    <source>
        <dbReference type="Proteomes" id="UP001164776"/>
    </source>
</evidence>
<evidence type="ECO:0000313" key="1">
    <source>
        <dbReference type="EMBL" id="KAJ1257053.1"/>
    </source>
</evidence>
<sequence>MRNFGRYIYQLIEESGWSLVPTCFGGFLPLWVVPSSGEPGLMLVFEAPDPLSPGDSMAGGHLQPARSAISVHLDVFEVLLMEAIKNCEVSSSRRRSASSIWLLRLPVTGTTGSLQGLEWIFFLFQTCLCKFWM</sequence>
<name>A0A9W7XBP3_9POAL</name>
<dbReference type="AlphaFoldDB" id="A0A9W7XBP3"/>
<protein>
    <submittedName>
        <fullName evidence="1">Uncharacterized protein</fullName>
    </submittedName>
</protein>
<dbReference type="Proteomes" id="UP001164776">
    <property type="component" value="Unassembled WGS sequence"/>
</dbReference>
<dbReference type="EMBL" id="MU629445">
    <property type="protein sequence ID" value="KAJ1257053.1"/>
    <property type="molecule type" value="Genomic_DNA"/>
</dbReference>
<gene>
    <name evidence="1" type="ORF">BS78_K229900</name>
</gene>